<dbReference type="EMBL" id="CASHTH010000476">
    <property type="protein sequence ID" value="CAI8002357.1"/>
    <property type="molecule type" value="Genomic_DNA"/>
</dbReference>
<name>A0AA35W8I7_GEOBA</name>
<accession>A0AA35W8I7</accession>
<feature type="region of interest" description="Disordered" evidence="1">
    <location>
        <begin position="23"/>
        <end position="81"/>
    </location>
</feature>
<evidence type="ECO:0000256" key="1">
    <source>
        <dbReference type="SAM" id="MobiDB-lite"/>
    </source>
</evidence>
<sequence length="81" mass="8818">MTLGTVEYRRAWNLQTDLVAGDPRRATTQHLASAGTSSRLHPGPTFKARAPGGTRHRCGGDRPGRPGNLPRPWPVSRLPHS</sequence>
<gene>
    <name evidence="2" type="ORF">GBAR_LOCUS3374</name>
</gene>
<dbReference type="AlphaFoldDB" id="A0AA35W8I7"/>
<evidence type="ECO:0000313" key="2">
    <source>
        <dbReference type="EMBL" id="CAI8002357.1"/>
    </source>
</evidence>
<reference evidence="2" key="1">
    <citation type="submission" date="2023-03" db="EMBL/GenBank/DDBJ databases">
        <authorList>
            <person name="Steffen K."/>
            <person name="Cardenas P."/>
        </authorList>
    </citation>
    <scope>NUCLEOTIDE SEQUENCE</scope>
</reference>
<organism evidence="2 3">
    <name type="scientific">Geodia barretti</name>
    <name type="common">Barrett's horny sponge</name>
    <dbReference type="NCBI Taxonomy" id="519541"/>
    <lineage>
        <taxon>Eukaryota</taxon>
        <taxon>Metazoa</taxon>
        <taxon>Porifera</taxon>
        <taxon>Demospongiae</taxon>
        <taxon>Heteroscleromorpha</taxon>
        <taxon>Tetractinellida</taxon>
        <taxon>Astrophorina</taxon>
        <taxon>Geodiidae</taxon>
        <taxon>Geodia</taxon>
    </lineage>
</organism>
<protein>
    <submittedName>
        <fullName evidence="2">Uncharacterized protein</fullName>
    </submittedName>
</protein>
<feature type="compositionally biased region" description="Polar residues" evidence="1">
    <location>
        <begin position="26"/>
        <end position="39"/>
    </location>
</feature>
<comment type="caution">
    <text evidence="2">The sequence shown here is derived from an EMBL/GenBank/DDBJ whole genome shotgun (WGS) entry which is preliminary data.</text>
</comment>
<dbReference type="Proteomes" id="UP001174909">
    <property type="component" value="Unassembled WGS sequence"/>
</dbReference>
<evidence type="ECO:0000313" key="3">
    <source>
        <dbReference type="Proteomes" id="UP001174909"/>
    </source>
</evidence>
<proteinExistence type="predicted"/>
<keyword evidence="3" id="KW-1185">Reference proteome</keyword>